<organism evidence="1 2">
    <name type="scientific">Pseudoalteromonas rubra</name>
    <dbReference type="NCBI Taxonomy" id="43658"/>
    <lineage>
        <taxon>Bacteria</taxon>
        <taxon>Pseudomonadati</taxon>
        <taxon>Pseudomonadota</taxon>
        <taxon>Gammaproteobacteria</taxon>
        <taxon>Alteromonadales</taxon>
        <taxon>Pseudoalteromonadaceae</taxon>
        <taxon>Pseudoalteromonas</taxon>
    </lineage>
</organism>
<dbReference type="RefSeq" id="WP_138539715.1">
    <property type="nucleotide sequence ID" value="NZ_CP045429.1"/>
</dbReference>
<dbReference type="Proteomes" id="UP000305729">
    <property type="component" value="Chromosome 1"/>
</dbReference>
<accession>A0A5S3UR56</accession>
<evidence type="ECO:0000313" key="1">
    <source>
        <dbReference type="EMBL" id="QPB83417.1"/>
    </source>
</evidence>
<dbReference type="AlphaFoldDB" id="A0A5S3UR56"/>
<reference evidence="1 2" key="1">
    <citation type="submission" date="2019-10" db="EMBL/GenBank/DDBJ databases">
        <title>Pseudoalteromonas rubra S4059.</title>
        <authorList>
            <person name="Paulsen S."/>
            <person name="Wang X."/>
        </authorList>
    </citation>
    <scope>NUCLEOTIDE SEQUENCE [LARGE SCALE GENOMIC DNA]</scope>
    <source>
        <strain evidence="1 2">S4059</strain>
    </source>
</reference>
<proteinExistence type="predicted"/>
<gene>
    <name evidence="1" type="ORF">CWC22_010645</name>
</gene>
<name>A0A5S3UR56_9GAMM</name>
<protein>
    <submittedName>
        <fullName evidence="1">Uncharacterized protein</fullName>
    </submittedName>
</protein>
<sequence length="118" mass="12250">MKKYLKGIASFALLAIATPSHADGARWTAASEVIKIVSVVNGGINVRLSPELSGCTSQSGYGPKYASVYPDHPALDAIHANLLAAFMSGEKVSLYLSNDTCKVGEMVIGGTHSGPRGS</sequence>
<dbReference type="EMBL" id="CP045429">
    <property type="protein sequence ID" value="QPB83417.1"/>
    <property type="molecule type" value="Genomic_DNA"/>
</dbReference>
<evidence type="ECO:0000313" key="2">
    <source>
        <dbReference type="Proteomes" id="UP000305729"/>
    </source>
</evidence>